<evidence type="ECO:0000256" key="2">
    <source>
        <dbReference type="ARBA" id="ARBA00022679"/>
    </source>
</evidence>
<evidence type="ECO:0000259" key="4">
    <source>
        <dbReference type="Pfam" id="PF02797"/>
    </source>
</evidence>
<dbReference type="CDD" id="cd00831">
    <property type="entry name" value="CHS_like"/>
    <property type="match status" value="1"/>
</dbReference>
<gene>
    <name evidence="5" type="ORF">PXX05_03120</name>
</gene>
<dbReference type="InterPro" id="IPR001099">
    <property type="entry name" value="Chalcone/stilbene_synt_N"/>
</dbReference>
<dbReference type="InterPro" id="IPR016039">
    <property type="entry name" value="Thiolase-like"/>
</dbReference>
<dbReference type="Gene3D" id="3.40.47.10">
    <property type="match status" value="2"/>
</dbReference>
<dbReference type="SUPFAM" id="SSF53901">
    <property type="entry name" value="Thiolase-like"/>
    <property type="match status" value="1"/>
</dbReference>
<keyword evidence="6" id="KW-1185">Reference proteome</keyword>
<evidence type="ECO:0000256" key="1">
    <source>
        <dbReference type="ARBA" id="ARBA00005531"/>
    </source>
</evidence>
<evidence type="ECO:0000259" key="3">
    <source>
        <dbReference type="Pfam" id="PF00195"/>
    </source>
</evidence>
<dbReference type="PANTHER" id="PTHR11877">
    <property type="entry name" value="HYDROXYMETHYLGLUTARYL-COA SYNTHASE"/>
    <property type="match status" value="1"/>
</dbReference>
<protein>
    <submittedName>
        <fullName evidence="5">Type III polyketide synthase</fullName>
    </submittedName>
</protein>
<feature type="domain" description="Chalcone/stilbene synthase C-terminal" evidence="4">
    <location>
        <begin position="229"/>
        <end position="364"/>
    </location>
</feature>
<dbReference type="Pfam" id="PF02797">
    <property type="entry name" value="Chal_sti_synt_C"/>
    <property type="match status" value="1"/>
</dbReference>
<keyword evidence="2" id="KW-0808">Transferase</keyword>
<comment type="similarity">
    <text evidence="1">Belongs to the thiolase-like superfamily. Chalcone/stilbene synthases family.</text>
</comment>
<name>A0ABY8ASZ8_9GAMM</name>
<dbReference type="PIRSF" id="PIRSF000451">
    <property type="entry name" value="PKS_III"/>
    <property type="match status" value="1"/>
</dbReference>
<dbReference type="InterPro" id="IPR011141">
    <property type="entry name" value="Polyketide_synthase_type-III"/>
</dbReference>
<dbReference type="RefSeq" id="WP_275089599.1">
    <property type="nucleotide sequence ID" value="NZ_CP119078.1"/>
</dbReference>
<feature type="domain" description="Chalcone/stilbene synthase N-terminal" evidence="3">
    <location>
        <begin position="5"/>
        <end position="212"/>
    </location>
</feature>
<dbReference type="InterPro" id="IPR012328">
    <property type="entry name" value="Chalcone/stilbene_synt_C"/>
</dbReference>
<organism evidence="5 6">
    <name type="scientific">Legionella cardiaca</name>
    <dbReference type="NCBI Taxonomy" id="1071983"/>
    <lineage>
        <taxon>Bacteria</taxon>
        <taxon>Pseudomonadati</taxon>
        <taxon>Pseudomonadota</taxon>
        <taxon>Gammaproteobacteria</taxon>
        <taxon>Legionellales</taxon>
        <taxon>Legionellaceae</taxon>
        <taxon>Legionella</taxon>
    </lineage>
</organism>
<dbReference type="PANTHER" id="PTHR11877:SF46">
    <property type="entry name" value="TYPE III POLYKETIDE SYNTHASE A"/>
    <property type="match status" value="1"/>
</dbReference>
<sequence>MQPAITAIGIATPPYKRAQQEIAQLICEGFKLKPTEKRFLKAIYKASGIEYRYSVLSDYCKPIEEFDFFPRHPDAPLPTTAKRMQIYKEHALILALQAIKNCLAELNTFSQQEITHLITVSCTGMYAPGLDIEIVQHLGLPTSTKRTAVNFMGCYGAFNGIKVADAICQADPQANVLVVCIELCTIHFQKEQTAETIISNAIFADGAAAVLIQGKQSSCTCLTLESFHCDLVPQTSQQMAWQIADSGFDIVLSAYIPEVIKSGISLFTEKLLEKINWSFADIDYYAIHPGGLKILHACEEALNISEEDNKHSYDVLRQFGNMSSATVLFVLKSIWNSLKKQDDKKNIFSCAFGPGLTLESMLLKTHYGS</sequence>
<accession>A0ABY8ASZ8</accession>
<evidence type="ECO:0000313" key="5">
    <source>
        <dbReference type="EMBL" id="WED43785.1"/>
    </source>
</evidence>
<dbReference type="Proteomes" id="UP001222087">
    <property type="component" value="Chromosome"/>
</dbReference>
<dbReference type="EMBL" id="CP119078">
    <property type="protein sequence ID" value="WED43785.1"/>
    <property type="molecule type" value="Genomic_DNA"/>
</dbReference>
<proteinExistence type="inferred from homology"/>
<dbReference type="Pfam" id="PF00195">
    <property type="entry name" value="Chal_sti_synt_N"/>
    <property type="match status" value="1"/>
</dbReference>
<evidence type="ECO:0000313" key="6">
    <source>
        <dbReference type="Proteomes" id="UP001222087"/>
    </source>
</evidence>
<reference evidence="5 6" key="1">
    <citation type="submission" date="2023-02" db="EMBL/GenBank/DDBJ databases">
        <title>Genome Sequence of L. cardiaca H63T.</title>
        <authorList>
            <person name="Lopez A.E."/>
            <person name="Cianciotto N.P."/>
        </authorList>
    </citation>
    <scope>NUCLEOTIDE SEQUENCE [LARGE SCALE GENOMIC DNA]</scope>
    <source>
        <strain evidence="5 6">H63</strain>
    </source>
</reference>